<protein>
    <submittedName>
        <fullName evidence="8">Polysulfide reductase</fullName>
    </submittedName>
</protein>
<evidence type="ECO:0000256" key="3">
    <source>
        <dbReference type="ARBA" id="ARBA00022475"/>
    </source>
</evidence>
<comment type="subcellular location">
    <subcellularLocation>
        <location evidence="1">Cell membrane</location>
        <topology evidence="1">Multi-pass membrane protein</topology>
    </subcellularLocation>
</comment>
<evidence type="ECO:0000256" key="1">
    <source>
        <dbReference type="ARBA" id="ARBA00004651"/>
    </source>
</evidence>
<comment type="similarity">
    <text evidence="2">Belongs to the NrfD family.</text>
</comment>
<evidence type="ECO:0000313" key="8">
    <source>
        <dbReference type="EMBL" id="AGF79811.1"/>
    </source>
</evidence>
<keyword evidence="4 7" id="KW-0812">Transmembrane</keyword>
<dbReference type="EMBL" id="CP003985">
    <property type="protein sequence ID" value="AGF79811.1"/>
    <property type="molecule type" value="Genomic_DNA"/>
</dbReference>
<dbReference type="Gene3D" id="1.20.1630.10">
    <property type="entry name" value="Formate dehydrogenase/DMSO reductase domain"/>
    <property type="match status" value="1"/>
</dbReference>
<dbReference type="KEGG" id="dsf:UWK_03284"/>
<reference evidence="9" key="1">
    <citation type="journal article" date="2013" name="Stand. Genomic Sci.">
        <title>Complete genome sequence of Desulfocapsa sulfexigens, a marine deltaproteobacterium specialized in disproportionating inorganic sulfur compounds.</title>
        <authorList>
            <person name="Finster K.W."/>
            <person name="Kjeldsen K.U."/>
            <person name="Kube M."/>
            <person name="Reinhardt R."/>
            <person name="Mussmann M."/>
            <person name="Amann R."/>
            <person name="Schreiber L."/>
        </authorList>
    </citation>
    <scope>NUCLEOTIDE SEQUENCE [LARGE SCALE GENOMIC DNA]</scope>
    <source>
        <strain evidence="9">DSM 10523 / SB164P1</strain>
    </source>
</reference>
<dbReference type="InterPro" id="IPR054823">
    <property type="entry name" value="DsrP-like"/>
</dbReference>
<evidence type="ECO:0000256" key="7">
    <source>
        <dbReference type="SAM" id="Phobius"/>
    </source>
</evidence>
<feature type="transmembrane region" description="Helical" evidence="7">
    <location>
        <begin position="270"/>
        <end position="292"/>
    </location>
</feature>
<dbReference type="GO" id="GO:0005886">
    <property type="term" value="C:plasma membrane"/>
    <property type="evidence" value="ECO:0007669"/>
    <property type="project" value="UniProtKB-SubCell"/>
</dbReference>
<dbReference type="Proteomes" id="UP000011721">
    <property type="component" value="Chromosome"/>
</dbReference>
<feature type="transmembrane region" description="Helical" evidence="7">
    <location>
        <begin position="37"/>
        <end position="56"/>
    </location>
</feature>
<keyword evidence="6 7" id="KW-0472">Membrane</keyword>
<dbReference type="InterPro" id="IPR005614">
    <property type="entry name" value="NrfD-like"/>
</dbReference>
<feature type="transmembrane region" description="Helical" evidence="7">
    <location>
        <begin position="341"/>
        <end position="364"/>
    </location>
</feature>
<dbReference type="HOGENOM" id="CLU_045348_4_0_7"/>
<feature type="transmembrane region" description="Helical" evidence="7">
    <location>
        <begin position="312"/>
        <end position="332"/>
    </location>
</feature>
<organism evidence="8 9">
    <name type="scientific">Desulfocapsa sulfexigens (strain DSM 10523 / SB164P1)</name>
    <dbReference type="NCBI Taxonomy" id="1167006"/>
    <lineage>
        <taxon>Bacteria</taxon>
        <taxon>Pseudomonadati</taxon>
        <taxon>Thermodesulfobacteriota</taxon>
        <taxon>Desulfobulbia</taxon>
        <taxon>Desulfobulbales</taxon>
        <taxon>Desulfocapsaceae</taxon>
        <taxon>Desulfocapsa</taxon>
    </lineage>
</organism>
<dbReference type="PANTHER" id="PTHR43044:SF2">
    <property type="entry name" value="POLYSULPHIDE REDUCTASE NRFD"/>
    <property type="match status" value="1"/>
</dbReference>
<feature type="transmembrane region" description="Helical" evidence="7">
    <location>
        <begin position="109"/>
        <end position="130"/>
    </location>
</feature>
<keyword evidence="3" id="KW-1003">Cell membrane</keyword>
<evidence type="ECO:0000256" key="4">
    <source>
        <dbReference type="ARBA" id="ARBA00022692"/>
    </source>
</evidence>
<evidence type="ECO:0000313" key="9">
    <source>
        <dbReference type="Proteomes" id="UP000011721"/>
    </source>
</evidence>
<dbReference type="PATRIC" id="fig|1167006.5.peg.3546"/>
<evidence type="ECO:0000256" key="5">
    <source>
        <dbReference type="ARBA" id="ARBA00022989"/>
    </source>
</evidence>
<accession>M1PTY9</accession>
<feature type="transmembrane region" description="Helical" evidence="7">
    <location>
        <begin position="193"/>
        <end position="216"/>
    </location>
</feature>
<keyword evidence="9" id="KW-1185">Reference proteome</keyword>
<dbReference type="STRING" id="1167006.UWK_03284"/>
<dbReference type="AlphaFoldDB" id="M1PTY9"/>
<evidence type="ECO:0000256" key="6">
    <source>
        <dbReference type="ARBA" id="ARBA00023136"/>
    </source>
</evidence>
<evidence type="ECO:0000256" key="2">
    <source>
        <dbReference type="ARBA" id="ARBA00008929"/>
    </source>
</evidence>
<dbReference type="eggNOG" id="COG5557">
    <property type="taxonomic scope" value="Bacteria"/>
</dbReference>
<feature type="transmembrane region" description="Helical" evidence="7">
    <location>
        <begin position="160"/>
        <end position="181"/>
    </location>
</feature>
<feature type="transmembrane region" description="Helical" evidence="7">
    <location>
        <begin position="231"/>
        <end position="250"/>
    </location>
</feature>
<sequence>MSVRRDAKEKTMTTNPNQGRSFISDCMRWSLSGGIGFKIYIIALLAVMAVGAFSYTRQFQEGLIITGMSDIVSWGLYISNFTFFVGVAAAAVMLILPAYMLKDKDLHEVVIIGECVAVGALVMCLMFITVDMGGPLKVWHMIPGIGLFNWPSSILTWDMLVLNGYLALNSLVPLYILYCNYHNREPVGWKYKPFVFLSIFWAVSIHMTTAFLYQGLPARPFWNNPLLGPRFLASAFAAGPAVIMVVLIAIKQNTKYSVDEQIFLKLKRIIVVSAVINLLMLFSEVFKEFYTFTHHSLSAQYLFFGLEGHNSLVPWIWTAISLNIIGTLLFAFDPTKGNPRYLMVAAISLFTGIWIEKGFGLIIPGFVPSPMGEVVDYAPTSNEILITLGVLATGALVVTMLIKPALAVLLKYKEAKAKILK</sequence>
<gene>
    <name evidence="8" type="ordered locus">UWK_03284</name>
</gene>
<dbReference type="RefSeq" id="WP_015405495.1">
    <property type="nucleotide sequence ID" value="NC_020304.1"/>
</dbReference>
<proteinExistence type="inferred from homology"/>
<name>M1PTY9_DESSD</name>
<feature type="transmembrane region" description="Helical" evidence="7">
    <location>
        <begin position="76"/>
        <end position="97"/>
    </location>
</feature>
<feature type="transmembrane region" description="Helical" evidence="7">
    <location>
        <begin position="384"/>
        <end position="410"/>
    </location>
</feature>
<keyword evidence="5 7" id="KW-1133">Transmembrane helix</keyword>
<dbReference type="PANTHER" id="PTHR43044">
    <property type="match status" value="1"/>
</dbReference>
<dbReference type="NCBIfam" id="NF045798">
    <property type="entry name" value="DsrP"/>
    <property type="match status" value="1"/>
</dbReference>
<dbReference type="Pfam" id="PF03916">
    <property type="entry name" value="NrfD"/>
    <property type="match status" value="1"/>
</dbReference>